<gene>
    <name evidence="2" type="ORF">RI129_005042</name>
</gene>
<dbReference type="InterPro" id="IPR011009">
    <property type="entry name" value="Kinase-like_dom_sf"/>
</dbReference>
<dbReference type="InterPro" id="IPR015897">
    <property type="entry name" value="CHK_kinase-like"/>
</dbReference>
<feature type="domain" description="CHK kinase-like" evidence="1">
    <location>
        <begin position="132"/>
        <end position="326"/>
    </location>
</feature>
<dbReference type="Proteomes" id="UP001329430">
    <property type="component" value="Chromosome 3"/>
</dbReference>
<reference evidence="2 3" key="1">
    <citation type="journal article" date="2024" name="Insects">
        <title>An Improved Chromosome-Level Genome Assembly of the Firefly Pyrocoelia pectoralis.</title>
        <authorList>
            <person name="Fu X."/>
            <person name="Meyer-Rochow V.B."/>
            <person name="Ballantyne L."/>
            <person name="Zhu X."/>
        </authorList>
    </citation>
    <scope>NUCLEOTIDE SEQUENCE [LARGE SCALE GENOMIC DNA]</scope>
    <source>
        <strain evidence="2">XCY_ONT2</strain>
    </source>
</reference>
<evidence type="ECO:0000313" key="2">
    <source>
        <dbReference type="EMBL" id="KAK5646578.1"/>
    </source>
</evidence>
<dbReference type="Pfam" id="PF02958">
    <property type="entry name" value="EcKL"/>
    <property type="match status" value="1"/>
</dbReference>
<evidence type="ECO:0000313" key="3">
    <source>
        <dbReference type="Proteomes" id="UP001329430"/>
    </source>
</evidence>
<dbReference type="Gene3D" id="3.90.1200.10">
    <property type="match status" value="1"/>
</dbReference>
<accession>A0AAN7VK13</accession>
<sequence length="413" mass="47887">MSVPNAPISLTIRQVAILKEFLQRIGVENYSLELSPGVGDGENFGGLIINSKVKWTNSSGESSSHYVIKCTPPGNVYDTMIPLQDCFLREIYVYSTVFPEFEKIQDEHNILNPFKPYPTFYTSLTTTEEKMLVLQNMKVLEFFHCNRYQPLDYEHILLVVKRYAQLHALSYAVRDHKPHLNDEIEKNTTDHFFTRFKYDGIRSVSQHRIGNALKALNPVEDKMIYDKVLYFYENTCTILTNLINSKNQYQVISHIDCGISNFLFKYDHVSNAPIDVSILDWQHTRSDSPAVDLITFIFSSSSKITRERYEELILEYHKCLCSFLEELQCDGDKMLPFSVLQNELKVYGIIGLYAALFLIYVYSTGGQELPDVFSDESHEEGFSFVFDLQDRTEFDKRARDAIIDFHKLGYNFK</sequence>
<dbReference type="PANTHER" id="PTHR11012">
    <property type="entry name" value="PROTEIN KINASE-LIKE DOMAIN-CONTAINING"/>
    <property type="match status" value="1"/>
</dbReference>
<dbReference type="SMART" id="SM00587">
    <property type="entry name" value="CHK"/>
    <property type="match status" value="1"/>
</dbReference>
<organism evidence="2 3">
    <name type="scientific">Pyrocoelia pectoralis</name>
    <dbReference type="NCBI Taxonomy" id="417401"/>
    <lineage>
        <taxon>Eukaryota</taxon>
        <taxon>Metazoa</taxon>
        <taxon>Ecdysozoa</taxon>
        <taxon>Arthropoda</taxon>
        <taxon>Hexapoda</taxon>
        <taxon>Insecta</taxon>
        <taxon>Pterygota</taxon>
        <taxon>Neoptera</taxon>
        <taxon>Endopterygota</taxon>
        <taxon>Coleoptera</taxon>
        <taxon>Polyphaga</taxon>
        <taxon>Elateriformia</taxon>
        <taxon>Elateroidea</taxon>
        <taxon>Lampyridae</taxon>
        <taxon>Lampyrinae</taxon>
        <taxon>Pyrocoelia</taxon>
    </lineage>
</organism>
<dbReference type="PANTHER" id="PTHR11012:SF30">
    <property type="entry name" value="PROTEIN KINASE-LIKE DOMAIN-CONTAINING"/>
    <property type="match status" value="1"/>
</dbReference>
<comment type="caution">
    <text evidence="2">The sequence shown here is derived from an EMBL/GenBank/DDBJ whole genome shotgun (WGS) entry which is preliminary data.</text>
</comment>
<proteinExistence type="predicted"/>
<keyword evidence="3" id="KW-1185">Reference proteome</keyword>
<dbReference type="SUPFAM" id="SSF56112">
    <property type="entry name" value="Protein kinase-like (PK-like)"/>
    <property type="match status" value="1"/>
</dbReference>
<dbReference type="AlphaFoldDB" id="A0AAN7VK13"/>
<protein>
    <recommendedName>
        <fullName evidence="1">CHK kinase-like domain-containing protein</fullName>
    </recommendedName>
</protein>
<dbReference type="EMBL" id="JAVRBK010000003">
    <property type="protein sequence ID" value="KAK5646578.1"/>
    <property type="molecule type" value="Genomic_DNA"/>
</dbReference>
<name>A0AAN7VK13_9COLE</name>
<dbReference type="InterPro" id="IPR004119">
    <property type="entry name" value="EcKL"/>
</dbReference>
<evidence type="ECO:0000259" key="1">
    <source>
        <dbReference type="SMART" id="SM00587"/>
    </source>
</evidence>